<comment type="caution">
    <text evidence="12">The sequence shown here is derived from an EMBL/GenBank/DDBJ whole genome shotgun (WGS) entry which is preliminary data.</text>
</comment>
<keyword evidence="8" id="KW-0807">Transducer</keyword>
<evidence type="ECO:0000259" key="10">
    <source>
        <dbReference type="PROSITE" id="PS50261"/>
    </source>
</evidence>
<dbReference type="GO" id="GO:0007166">
    <property type="term" value="P:cell surface receptor signaling pathway"/>
    <property type="evidence" value="ECO:0007669"/>
    <property type="project" value="InterPro"/>
</dbReference>
<keyword evidence="5" id="KW-0297">G-protein coupled receptor</keyword>
<keyword evidence="13" id="KW-1185">Reference proteome</keyword>
<feature type="transmembrane region" description="Helical" evidence="9">
    <location>
        <begin position="77"/>
        <end position="98"/>
    </location>
</feature>
<dbReference type="GO" id="GO:0005886">
    <property type="term" value="C:plasma membrane"/>
    <property type="evidence" value="ECO:0007669"/>
    <property type="project" value="TreeGrafter"/>
</dbReference>
<dbReference type="InterPro" id="IPR022343">
    <property type="entry name" value="GCR1-cAMP_receptor"/>
</dbReference>
<evidence type="ECO:0000313" key="12">
    <source>
        <dbReference type="EMBL" id="PRP81399.1"/>
    </source>
</evidence>
<proteinExistence type="inferred from homology"/>
<dbReference type="FunCoup" id="A0A2P6NBR2">
    <property type="interactions" value="19"/>
</dbReference>
<comment type="similarity">
    <text evidence="2">Belongs to the G-protein coupled receptor 5 family.</text>
</comment>
<dbReference type="InParanoid" id="A0A2P6NBR2"/>
<evidence type="ECO:0000256" key="5">
    <source>
        <dbReference type="ARBA" id="ARBA00023040"/>
    </source>
</evidence>
<evidence type="ECO:0000256" key="8">
    <source>
        <dbReference type="ARBA" id="ARBA00023224"/>
    </source>
</evidence>
<evidence type="ECO:0000256" key="2">
    <source>
        <dbReference type="ARBA" id="ARBA00008360"/>
    </source>
</evidence>
<evidence type="ECO:0000259" key="11">
    <source>
        <dbReference type="PROSITE" id="PS50262"/>
    </source>
</evidence>
<feature type="transmembrane region" description="Helical" evidence="9">
    <location>
        <begin position="46"/>
        <end position="65"/>
    </location>
</feature>
<dbReference type="PANTHER" id="PTHR23112:SF0">
    <property type="entry name" value="TRANSMEMBRANE PROTEIN 116"/>
    <property type="match status" value="1"/>
</dbReference>
<dbReference type="Pfam" id="PF05462">
    <property type="entry name" value="Dicty_CAR"/>
    <property type="match status" value="1"/>
</dbReference>
<dbReference type="PROSITE" id="PS50261">
    <property type="entry name" value="G_PROTEIN_RECEP_F2_4"/>
    <property type="match status" value="1"/>
</dbReference>
<evidence type="ECO:0000256" key="1">
    <source>
        <dbReference type="ARBA" id="ARBA00004141"/>
    </source>
</evidence>
<evidence type="ECO:0008006" key="14">
    <source>
        <dbReference type="Google" id="ProtNLM"/>
    </source>
</evidence>
<dbReference type="InterPro" id="IPR022340">
    <property type="entry name" value="GPCR_GCR1_put"/>
</dbReference>
<dbReference type="AlphaFoldDB" id="A0A2P6NBR2"/>
<dbReference type="PRINTS" id="PR02001">
    <property type="entry name" value="GCR1CAMPR"/>
</dbReference>
<feature type="domain" description="G-protein coupled receptors family 1 profile" evidence="11">
    <location>
        <begin position="130"/>
        <end position="259"/>
    </location>
</feature>
<feature type="transmembrane region" description="Helical" evidence="9">
    <location>
        <begin position="118"/>
        <end position="137"/>
    </location>
</feature>
<feature type="transmembrane region" description="Helical" evidence="9">
    <location>
        <begin position="13"/>
        <end position="34"/>
    </location>
</feature>
<dbReference type="InterPro" id="IPR017452">
    <property type="entry name" value="GPCR_Rhodpsn_7TM"/>
</dbReference>
<gene>
    <name evidence="12" type="ORF">PROFUN_11020</name>
</gene>
<dbReference type="GO" id="GO:0007189">
    <property type="term" value="P:adenylate cyclase-activating G protein-coupled receptor signaling pathway"/>
    <property type="evidence" value="ECO:0007669"/>
    <property type="project" value="TreeGrafter"/>
</dbReference>
<dbReference type="PROSITE" id="PS50262">
    <property type="entry name" value="G_PROTEIN_RECEP_F1_2"/>
    <property type="match status" value="1"/>
</dbReference>
<comment type="subcellular location">
    <subcellularLocation>
        <location evidence="1">Membrane</location>
        <topology evidence="1">Multi-pass membrane protein</topology>
    </subcellularLocation>
</comment>
<keyword evidence="4 9" id="KW-1133">Transmembrane helix</keyword>
<reference evidence="12 13" key="1">
    <citation type="journal article" date="2018" name="Genome Biol. Evol.">
        <title>Multiple Roots of Fruiting Body Formation in Amoebozoa.</title>
        <authorList>
            <person name="Hillmann F."/>
            <person name="Forbes G."/>
            <person name="Novohradska S."/>
            <person name="Ferling I."/>
            <person name="Riege K."/>
            <person name="Groth M."/>
            <person name="Westermann M."/>
            <person name="Marz M."/>
            <person name="Spaller T."/>
            <person name="Winckler T."/>
            <person name="Schaap P."/>
            <person name="Glockner G."/>
        </authorList>
    </citation>
    <scope>NUCLEOTIDE SEQUENCE [LARGE SCALE GENOMIC DNA]</scope>
    <source>
        <strain evidence="12 13">Jena</strain>
    </source>
</reference>
<organism evidence="12 13">
    <name type="scientific">Planoprotostelium fungivorum</name>
    <dbReference type="NCBI Taxonomy" id="1890364"/>
    <lineage>
        <taxon>Eukaryota</taxon>
        <taxon>Amoebozoa</taxon>
        <taxon>Evosea</taxon>
        <taxon>Variosea</taxon>
        <taxon>Cavosteliida</taxon>
        <taxon>Cavosteliaceae</taxon>
        <taxon>Planoprotostelium</taxon>
    </lineage>
</organism>
<protein>
    <recommendedName>
        <fullName evidence="14">G-protein coupled receptors family 2 profile 2 domain-containing protein</fullName>
    </recommendedName>
</protein>
<dbReference type="GO" id="GO:0004930">
    <property type="term" value="F:G protein-coupled receptor activity"/>
    <property type="evidence" value="ECO:0007669"/>
    <property type="project" value="UniProtKB-KW"/>
</dbReference>
<feature type="transmembrane region" description="Helical" evidence="9">
    <location>
        <begin position="237"/>
        <end position="261"/>
    </location>
</feature>
<evidence type="ECO:0000256" key="9">
    <source>
        <dbReference type="SAM" id="Phobius"/>
    </source>
</evidence>
<name>A0A2P6NBR2_9EUKA</name>
<dbReference type="PRINTS" id="PR02000">
    <property type="entry name" value="GCR1PLANT"/>
</dbReference>
<feature type="transmembrane region" description="Helical" evidence="9">
    <location>
        <begin position="203"/>
        <end position="225"/>
    </location>
</feature>
<dbReference type="Proteomes" id="UP000241769">
    <property type="component" value="Unassembled WGS sequence"/>
</dbReference>
<dbReference type="InterPro" id="IPR017981">
    <property type="entry name" value="GPCR_2-like_7TM"/>
</dbReference>
<dbReference type="EMBL" id="MDYQ01000126">
    <property type="protein sequence ID" value="PRP81399.1"/>
    <property type="molecule type" value="Genomic_DNA"/>
</dbReference>
<dbReference type="STRING" id="1890364.A0A2P6NBR2"/>
<evidence type="ECO:0000256" key="3">
    <source>
        <dbReference type="ARBA" id="ARBA00022692"/>
    </source>
</evidence>
<dbReference type="Gene3D" id="1.20.1070.10">
    <property type="entry name" value="Rhodopsin 7-helix transmembrane proteins"/>
    <property type="match status" value="1"/>
</dbReference>
<dbReference type="PANTHER" id="PTHR23112">
    <property type="entry name" value="G PROTEIN-COUPLED RECEPTOR 157-RELATED"/>
    <property type="match status" value="1"/>
</dbReference>
<evidence type="ECO:0000256" key="7">
    <source>
        <dbReference type="ARBA" id="ARBA00023170"/>
    </source>
</evidence>
<evidence type="ECO:0000313" key="13">
    <source>
        <dbReference type="Proteomes" id="UP000241769"/>
    </source>
</evidence>
<evidence type="ECO:0000256" key="6">
    <source>
        <dbReference type="ARBA" id="ARBA00023136"/>
    </source>
</evidence>
<keyword evidence="3 9" id="KW-0812">Transmembrane</keyword>
<accession>A0A2P6NBR2</accession>
<sequence>MAFTEGELNNFRLFTMISSGLTLGGTTFIIFIYLIFREYRHFHMRLILFLSITDMLAAIVFMYGVQKDTVKDEDKCIGTALAIEYTSTCSMLWTACIAHTLDSVIRKHNHHIESNEKWYHLVCWGLPTGCILFLVSTQKYLRLLGSADLWCWIDGAWWVRAIFFYIPLVVILTYIAVIYVIVSHTLSKENSWADSEIEEDRSQSILITFRWYLLSLAICWLPAIINRAQNALSDERWPWLFGMHAFLVPLQGFFNALIYGFNDEVRSKLARYFWCLRCRPRWTGGTSFLSGGSRDSTNLLRDAINENYYYGSNRNSVASYSGED</sequence>
<dbReference type="OrthoDB" id="17520at2759"/>
<feature type="domain" description="G-protein coupled receptors family 2 profile 2" evidence="10">
    <location>
        <begin position="11"/>
        <end position="263"/>
    </location>
</feature>
<feature type="transmembrane region" description="Helical" evidence="9">
    <location>
        <begin position="157"/>
        <end position="182"/>
    </location>
</feature>
<evidence type="ECO:0000256" key="4">
    <source>
        <dbReference type="ARBA" id="ARBA00022989"/>
    </source>
</evidence>
<dbReference type="SUPFAM" id="SSF81321">
    <property type="entry name" value="Family A G protein-coupled receptor-like"/>
    <property type="match status" value="1"/>
</dbReference>
<keyword evidence="7" id="KW-0675">Receptor</keyword>
<keyword evidence="6 9" id="KW-0472">Membrane</keyword>